<dbReference type="Pfam" id="PF01396">
    <property type="entry name" value="Zn_ribbon_Top1"/>
    <property type="match status" value="1"/>
</dbReference>
<proteinExistence type="predicted"/>
<dbReference type="InterPro" id="IPR013498">
    <property type="entry name" value="Topo_IA_Znf"/>
</dbReference>
<keyword evidence="4" id="KW-0413">Isomerase</keyword>
<dbReference type="PANTHER" id="PTHR44329">
    <property type="entry name" value="SERINE/THREONINE-PROTEIN KINASE TNNI3K-RELATED"/>
    <property type="match status" value="1"/>
</dbReference>
<keyword evidence="2" id="KW-0067">ATP-binding</keyword>
<dbReference type="InterPro" id="IPR051681">
    <property type="entry name" value="Ser/Thr_Kinases-Pseudokinases"/>
</dbReference>
<evidence type="ECO:0000256" key="1">
    <source>
        <dbReference type="ARBA" id="ARBA00022741"/>
    </source>
</evidence>
<dbReference type="Gene3D" id="3.30.65.10">
    <property type="entry name" value="Bacterial Topoisomerase I, domain 1"/>
    <property type="match status" value="1"/>
</dbReference>
<accession>A0A2Z5ZM33</accession>
<organism evidence="4 5">
    <name type="scientific">Acetobacter orientalis</name>
    <dbReference type="NCBI Taxonomy" id="146474"/>
    <lineage>
        <taxon>Bacteria</taxon>
        <taxon>Pseudomonadati</taxon>
        <taxon>Pseudomonadota</taxon>
        <taxon>Alphaproteobacteria</taxon>
        <taxon>Acetobacterales</taxon>
        <taxon>Acetobacteraceae</taxon>
        <taxon>Acetobacter</taxon>
    </lineage>
</organism>
<dbReference type="GO" id="GO:0005694">
    <property type="term" value="C:chromosome"/>
    <property type="evidence" value="ECO:0007669"/>
    <property type="project" value="InterPro"/>
</dbReference>
<evidence type="ECO:0000313" key="4">
    <source>
        <dbReference type="EMBL" id="BBC81483.1"/>
    </source>
</evidence>
<feature type="domain" description="Protein kinase" evidence="3">
    <location>
        <begin position="13"/>
        <end position="298"/>
    </location>
</feature>
<dbReference type="InterPro" id="IPR011009">
    <property type="entry name" value="Kinase-like_dom_sf"/>
</dbReference>
<reference evidence="4 5" key="1">
    <citation type="submission" date="2018-02" db="EMBL/GenBank/DDBJ databases">
        <title>Acetobacter orientalis genome.</title>
        <authorList>
            <person name="Nakashima N."/>
            <person name="Tamura T."/>
        </authorList>
    </citation>
    <scope>NUCLEOTIDE SEQUENCE [LARGE SCALE GENOMIC DNA]</scope>
    <source>
        <strain evidence="4 5">FAN1</strain>
    </source>
</reference>
<evidence type="ECO:0000256" key="2">
    <source>
        <dbReference type="ARBA" id="ARBA00022840"/>
    </source>
</evidence>
<evidence type="ECO:0000313" key="5">
    <source>
        <dbReference type="Proteomes" id="UP000270034"/>
    </source>
</evidence>
<keyword evidence="1" id="KW-0547">Nucleotide-binding</keyword>
<dbReference type="GO" id="GO:0003677">
    <property type="term" value="F:DNA binding"/>
    <property type="evidence" value="ECO:0007669"/>
    <property type="project" value="InterPro"/>
</dbReference>
<dbReference type="Proteomes" id="UP000270034">
    <property type="component" value="Chromosome"/>
</dbReference>
<dbReference type="KEGG" id="aot:AcetOri_orf04748"/>
<dbReference type="SUPFAM" id="SSF56112">
    <property type="entry name" value="Protein kinase-like (PK-like)"/>
    <property type="match status" value="1"/>
</dbReference>
<dbReference type="GO" id="GO:0003916">
    <property type="term" value="F:DNA topoisomerase activity"/>
    <property type="evidence" value="ECO:0007669"/>
    <property type="project" value="InterPro"/>
</dbReference>
<dbReference type="AlphaFoldDB" id="A0A2Z5ZM33"/>
<protein>
    <submittedName>
        <fullName evidence="4">Topoisomerase</fullName>
    </submittedName>
</protein>
<dbReference type="PROSITE" id="PS50011">
    <property type="entry name" value="PROTEIN_KINASE_DOM"/>
    <property type="match status" value="1"/>
</dbReference>
<gene>
    <name evidence="4" type="ORF">AcetOrient_orf04748</name>
</gene>
<dbReference type="Pfam" id="PF00069">
    <property type="entry name" value="Pkinase"/>
    <property type="match status" value="1"/>
</dbReference>
<dbReference type="EMBL" id="AP018515">
    <property type="protein sequence ID" value="BBC81483.1"/>
    <property type="molecule type" value="Genomic_DNA"/>
</dbReference>
<dbReference type="Gene3D" id="1.10.510.10">
    <property type="entry name" value="Transferase(Phosphotransferase) domain 1"/>
    <property type="match status" value="1"/>
</dbReference>
<dbReference type="PANTHER" id="PTHR44329:SF298">
    <property type="entry name" value="MIXED LINEAGE KINASE DOMAIN-LIKE PROTEIN"/>
    <property type="match status" value="1"/>
</dbReference>
<name>A0A2Z5ZM33_9PROT</name>
<dbReference type="InterPro" id="IPR000719">
    <property type="entry name" value="Prot_kinase_dom"/>
</dbReference>
<dbReference type="GO" id="GO:0006265">
    <property type="term" value="P:DNA topological change"/>
    <property type="evidence" value="ECO:0007669"/>
    <property type="project" value="InterPro"/>
</dbReference>
<dbReference type="GO" id="GO:0004672">
    <property type="term" value="F:protein kinase activity"/>
    <property type="evidence" value="ECO:0007669"/>
    <property type="project" value="InterPro"/>
</dbReference>
<dbReference type="GO" id="GO:0005524">
    <property type="term" value="F:ATP binding"/>
    <property type="evidence" value="ECO:0007669"/>
    <property type="project" value="UniProtKB-KW"/>
</dbReference>
<sequence length="739" mass="81773">MRLRKLFVGSDELHIEKRIGKGGEGEVFAISNMPGFAVKTYLPGIEAKREKKIRAMVGAHLADNASMVAFPYQVVVDGQGAFAGFVMRLVEKHKEIHELQTPSSRQKHFPKADYAFIVRVALNIARVFAQVHSTGCVVGDINQRGILVSQNAMVALIDADSFQVSDGAQRYLCVVGVPEYTPPELQGKSLKTIVRTIDHDAFGLAVCLFQLLCMDRHPFSGRYIGQGEMPLEKAIADYRFAYSSRKTDMMPPPGTVRLDDFTPKVAQLFETAFSPNYVGQRPSAQAWIDALGDLESALRTCSRNKLHRYAQNAKECPWCRMESEYGRPLFLDVDLVNVHVPSGRLDPAAGFVLNIPALLSSINGVAIPSSISVAIPQVGGRPTPSQAARNALSQMRWRPVSKIAGVGALVGAAYAFASGVQGIVDLSIAAFGGWLLFRSTSPLDALLSEHQRITSALTSRLEQIQRSSPIERMLRKKAETLDAVDEFQKLALNFGNLRNEYEKRRRQKQLDDHLSQFFIREARIPKVSSGDIAQLASYGVTTASDAKRRNVQQVHGIGPVKASNIAAWLRRMEANFQFQSAYTQEDQRYIQKEQNDIIVKQQGIEERIKTLVGEFRQEAQGFAIWQSRQDPELTQLAQQLVQAEQDLSHLGSSVPARPNVAPFLVPSVSAFRRVAWPSKASAQYITKARPVPLSAPLHTVSCPQCGSAMVKRTARRGSRAGRLFWGCSRYPSCNGTRPI</sequence>
<dbReference type="SUPFAM" id="SSF57783">
    <property type="entry name" value="Zinc beta-ribbon"/>
    <property type="match status" value="1"/>
</dbReference>
<evidence type="ECO:0000259" key="3">
    <source>
        <dbReference type="PROSITE" id="PS50011"/>
    </source>
</evidence>
<dbReference type="GO" id="GO:0097527">
    <property type="term" value="P:necroptotic signaling pathway"/>
    <property type="evidence" value="ECO:0007669"/>
    <property type="project" value="TreeGrafter"/>
</dbReference>